<keyword evidence="3" id="KW-1185">Reference proteome</keyword>
<dbReference type="InterPro" id="IPR036736">
    <property type="entry name" value="ACP-like_sf"/>
</dbReference>
<feature type="domain" description="Carrier" evidence="1">
    <location>
        <begin position="3"/>
        <end position="86"/>
    </location>
</feature>
<evidence type="ECO:0000259" key="1">
    <source>
        <dbReference type="PROSITE" id="PS50075"/>
    </source>
</evidence>
<dbReference type="PROSITE" id="PS50075">
    <property type="entry name" value="CARRIER"/>
    <property type="match status" value="1"/>
</dbReference>
<dbReference type="InterPro" id="IPR009081">
    <property type="entry name" value="PP-bd_ACP"/>
</dbReference>
<dbReference type="SUPFAM" id="SSF47336">
    <property type="entry name" value="ACP-like"/>
    <property type="match status" value="1"/>
</dbReference>
<organism evidence="2 3">
    <name type="scientific">Maritimibacter harenae</name>
    <dbReference type="NCBI Taxonomy" id="2606218"/>
    <lineage>
        <taxon>Bacteria</taxon>
        <taxon>Pseudomonadati</taxon>
        <taxon>Pseudomonadota</taxon>
        <taxon>Alphaproteobacteria</taxon>
        <taxon>Rhodobacterales</taxon>
        <taxon>Roseobacteraceae</taxon>
        <taxon>Maritimibacter</taxon>
    </lineage>
</organism>
<reference evidence="2 3" key="1">
    <citation type="submission" date="2019-12" db="EMBL/GenBank/DDBJ databases">
        <title>Maritimibacter sp. nov. sp. isolated from sea sand.</title>
        <authorList>
            <person name="Kim J."/>
            <person name="Jeong S.E."/>
            <person name="Jung H.S."/>
            <person name="Jeon C.O."/>
        </authorList>
    </citation>
    <scope>NUCLEOTIDE SEQUENCE [LARGE SCALE GENOMIC DNA]</scope>
    <source>
        <strain evidence="2 3">DP07</strain>
    </source>
</reference>
<protein>
    <submittedName>
        <fullName evidence="2">Acyl carrier protein</fullName>
    </submittedName>
</protein>
<sequence>MTTASDEIERQVVEIFASLTQRDPATIGSGDTMEALGVDSLCMVEGIFAIEETFDVSVPFNANDPGAAPVDLSTVGSVVEAVRTLLSQKAA</sequence>
<name>A0A845M964_9RHOB</name>
<dbReference type="EMBL" id="WTUX01000011">
    <property type="protein sequence ID" value="MZR13364.1"/>
    <property type="molecule type" value="Genomic_DNA"/>
</dbReference>
<dbReference type="Pfam" id="PF00550">
    <property type="entry name" value="PP-binding"/>
    <property type="match status" value="1"/>
</dbReference>
<dbReference type="RefSeq" id="WP_161351456.1">
    <property type="nucleotide sequence ID" value="NZ_WTUX01000011.1"/>
</dbReference>
<gene>
    <name evidence="2" type="ORF">GQE99_10065</name>
</gene>
<proteinExistence type="predicted"/>
<accession>A0A845M964</accession>
<dbReference type="Gene3D" id="1.10.1200.10">
    <property type="entry name" value="ACP-like"/>
    <property type="match status" value="1"/>
</dbReference>
<dbReference type="Proteomes" id="UP000467322">
    <property type="component" value="Unassembled WGS sequence"/>
</dbReference>
<comment type="caution">
    <text evidence="2">The sequence shown here is derived from an EMBL/GenBank/DDBJ whole genome shotgun (WGS) entry which is preliminary data.</text>
</comment>
<evidence type="ECO:0000313" key="2">
    <source>
        <dbReference type="EMBL" id="MZR13364.1"/>
    </source>
</evidence>
<dbReference type="AlphaFoldDB" id="A0A845M964"/>
<evidence type="ECO:0000313" key="3">
    <source>
        <dbReference type="Proteomes" id="UP000467322"/>
    </source>
</evidence>